<keyword evidence="3" id="KW-0675">Receptor</keyword>
<name>A0A399T0U8_9BACT</name>
<dbReference type="InterPro" id="IPR039426">
    <property type="entry name" value="TonB-dep_rcpt-like"/>
</dbReference>
<evidence type="ECO:0000256" key="1">
    <source>
        <dbReference type="PROSITE-ProRule" id="PRU01360"/>
    </source>
</evidence>
<reference evidence="3 4" key="1">
    <citation type="submission" date="2018-08" db="EMBL/GenBank/DDBJ databases">
        <title>Pallidiluteibacterium maritimus gen. nov., sp. nov., isolated from coastal sediment.</title>
        <authorList>
            <person name="Zhou L.Y."/>
        </authorList>
    </citation>
    <scope>NUCLEOTIDE SEQUENCE [LARGE SCALE GENOMIC DNA]</scope>
    <source>
        <strain evidence="3 4">XSD2</strain>
    </source>
</reference>
<dbReference type="FunFam" id="2.170.130.10:FF:000003">
    <property type="entry name" value="SusC/RagA family TonB-linked outer membrane protein"/>
    <property type="match status" value="1"/>
</dbReference>
<sequence length="1033" mass="115410">MKKIICFILLLLGLYPQISYGQNKVNRNLEISGIVSDATGAPLPGVSIYIKNVPGVGTISNVDGEFKIKAGLRETVVFQMIGMTTVEFFAEKSKDDLKIVLKDDAQSLEEVVVTGLTSQKKVSVVGAITSINVEELKTPAASLNNMLGGRVAGVMSMTTSGEPGKNISNFWIRGIGTFGANSGALVLIDGLEGNLSDVDPDDVESFQILKDAAATAVYGVRGANGVVIITTKRGAAGKLQITGRATLQVNRLKRLPEYLGAYDYAKLANEARAMSGDPDLYTRLDLDVIQSGLDQELYPDVNWIDEIMKKTSLQHRYYVSAKGGGDLAKYFISIGAQQEYAAYKQEDSKFKKPVAYNKLTYRANIDMNLTSTTKLYFGVDGNMINHTLPGSQNTNTLWSAVRRLTPLMFPVKYADGTLPTYGTYDLSSPYTALNYSGYTQENNSRNMITLSLTQDFKGFLEGLTVSAQVMADYQTFFTEYRRIWPNMYRASGRDSYGNLIKSLRIAETALYYGNSSDLWRKNYGEVKANWNRSFGSHDLGALLYYYMENIQDTRWRDYADNLGISSIPARRQNVSGRLSYGYNNTYFIDGNFGYTGSSQFESGKRFGFFPSLALGWVVTGYDWVKNNFPALSFLKFRGSYGLAGNDQISGAARFPYLTLIDNRAGSYWGYRGAGIVEVQEGADNLKWEVAKKANFGVEANFFDDNLKLVVDIFRDQRDHIFMPRVTLPNYLGLVTTPQSNVGSMHSFGSDGNISYFHSINKDMDFTLRGNYTFSQNVIDYYEENKLPYDYMSVTGKPYGIIRGYISEGLFASQEEIETRADQSAFGTVRPGDIKYRDVNGDGTINEDDKVPLSYGNQVPRVMYGFGADFRYKKLTIAVLFKGAAKVDYYRAGLGNDAGWIPFYNGDLGNVIKLANNPANRWTPAWYSGTTETENPNAEFPRLSYGSNTNNSQLSTFWKRDGSYLRLQEVSARYKMDNYSWMSRLGLQSIDLEFVANNLFTIDKVKYFDPEQATYNGGAYPIPASYTFQIYLNF</sequence>
<evidence type="ECO:0000313" key="4">
    <source>
        <dbReference type="Proteomes" id="UP000265926"/>
    </source>
</evidence>
<dbReference type="SUPFAM" id="SSF56935">
    <property type="entry name" value="Porins"/>
    <property type="match status" value="1"/>
</dbReference>
<protein>
    <submittedName>
        <fullName evidence="3">TonB-dependent receptor</fullName>
    </submittedName>
</protein>
<comment type="caution">
    <text evidence="3">The sequence shown here is derived from an EMBL/GenBank/DDBJ whole genome shotgun (WGS) entry which is preliminary data.</text>
</comment>
<dbReference type="InterPro" id="IPR037066">
    <property type="entry name" value="Plug_dom_sf"/>
</dbReference>
<comment type="similarity">
    <text evidence="1">Belongs to the TonB-dependent receptor family.</text>
</comment>
<dbReference type="NCBIfam" id="TIGR04057">
    <property type="entry name" value="SusC_RagA_signa"/>
    <property type="match status" value="1"/>
</dbReference>
<dbReference type="InterPro" id="IPR008969">
    <property type="entry name" value="CarboxyPept-like_regulatory"/>
</dbReference>
<dbReference type="Pfam" id="PF07715">
    <property type="entry name" value="Plug"/>
    <property type="match status" value="1"/>
</dbReference>
<organism evidence="3 4">
    <name type="scientific">Maribellus luteus</name>
    <dbReference type="NCBI Taxonomy" id="2305463"/>
    <lineage>
        <taxon>Bacteria</taxon>
        <taxon>Pseudomonadati</taxon>
        <taxon>Bacteroidota</taxon>
        <taxon>Bacteroidia</taxon>
        <taxon>Marinilabiliales</taxon>
        <taxon>Prolixibacteraceae</taxon>
        <taxon>Maribellus</taxon>
    </lineage>
</organism>
<dbReference type="GO" id="GO:0009279">
    <property type="term" value="C:cell outer membrane"/>
    <property type="evidence" value="ECO:0007669"/>
    <property type="project" value="UniProtKB-SubCell"/>
</dbReference>
<dbReference type="EMBL" id="QWGR01000006">
    <property type="protein sequence ID" value="RIJ47887.1"/>
    <property type="molecule type" value="Genomic_DNA"/>
</dbReference>
<dbReference type="Proteomes" id="UP000265926">
    <property type="component" value="Unassembled WGS sequence"/>
</dbReference>
<dbReference type="Pfam" id="PF13715">
    <property type="entry name" value="CarbopepD_reg_2"/>
    <property type="match status" value="1"/>
</dbReference>
<keyword evidence="1" id="KW-0812">Transmembrane</keyword>
<dbReference type="InterPro" id="IPR012910">
    <property type="entry name" value="Plug_dom"/>
</dbReference>
<dbReference type="SUPFAM" id="SSF49464">
    <property type="entry name" value="Carboxypeptidase regulatory domain-like"/>
    <property type="match status" value="1"/>
</dbReference>
<keyword evidence="4" id="KW-1185">Reference proteome</keyword>
<dbReference type="AlphaFoldDB" id="A0A399T0U8"/>
<accession>A0A399T0U8</accession>
<dbReference type="NCBIfam" id="TIGR04056">
    <property type="entry name" value="OMP_RagA_SusC"/>
    <property type="match status" value="1"/>
</dbReference>
<keyword evidence="1" id="KW-0472">Membrane</keyword>
<keyword evidence="1" id="KW-1134">Transmembrane beta strand</keyword>
<evidence type="ECO:0000259" key="2">
    <source>
        <dbReference type="Pfam" id="PF07715"/>
    </source>
</evidence>
<comment type="subcellular location">
    <subcellularLocation>
        <location evidence="1">Cell outer membrane</location>
        <topology evidence="1">Multi-pass membrane protein</topology>
    </subcellularLocation>
</comment>
<feature type="domain" description="TonB-dependent receptor plug" evidence="2">
    <location>
        <begin position="121"/>
        <end position="226"/>
    </location>
</feature>
<dbReference type="PROSITE" id="PS52016">
    <property type="entry name" value="TONB_DEPENDENT_REC_3"/>
    <property type="match status" value="1"/>
</dbReference>
<dbReference type="OrthoDB" id="1095312at2"/>
<dbReference type="InterPro" id="IPR023996">
    <property type="entry name" value="TonB-dep_OMP_SusC/RagA"/>
</dbReference>
<keyword evidence="1" id="KW-0813">Transport</keyword>
<proteinExistence type="inferred from homology"/>
<dbReference type="InterPro" id="IPR023997">
    <property type="entry name" value="TonB-dep_OMP_SusC/RagA_CS"/>
</dbReference>
<evidence type="ECO:0000313" key="3">
    <source>
        <dbReference type="EMBL" id="RIJ47887.1"/>
    </source>
</evidence>
<dbReference type="Gene3D" id="2.170.130.10">
    <property type="entry name" value="TonB-dependent receptor, plug domain"/>
    <property type="match status" value="1"/>
</dbReference>
<keyword evidence="1" id="KW-0998">Cell outer membrane</keyword>
<gene>
    <name evidence="3" type="ORF">D1614_12205</name>
</gene>
<dbReference type="RefSeq" id="WP_119438231.1">
    <property type="nucleotide sequence ID" value="NZ_QWGR01000006.1"/>
</dbReference>